<sequence length="53" mass="6237">MPLVRCKMDNKAVKKTLTLPKWLNDLAEKKKINFSRVLQQALKEQLGIKEREI</sequence>
<dbReference type="Proteomes" id="UP000187485">
    <property type="component" value="Unassembled WGS sequence"/>
</dbReference>
<organism evidence="1 2">
    <name type="scientific">Carboxydothermus pertinax</name>
    <dbReference type="NCBI Taxonomy" id="870242"/>
    <lineage>
        <taxon>Bacteria</taxon>
        <taxon>Bacillati</taxon>
        <taxon>Bacillota</taxon>
        <taxon>Clostridia</taxon>
        <taxon>Thermoanaerobacterales</taxon>
        <taxon>Thermoanaerobacteraceae</taxon>
        <taxon>Carboxydothermus</taxon>
    </lineage>
</organism>
<dbReference type="AlphaFoldDB" id="A0A1L8CWV7"/>
<protein>
    <submittedName>
        <fullName evidence="1">HicB family protein</fullName>
    </submittedName>
</protein>
<evidence type="ECO:0000313" key="1">
    <source>
        <dbReference type="EMBL" id="GAV23390.1"/>
    </source>
</evidence>
<comment type="caution">
    <text evidence="1">The sequence shown here is derived from an EMBL/GenBank/DDBJ whole genome shotgun (WGS) entry which is preliminary data.</text>
</comment>
<dbReference type="STRING" id="870242.cpu_19000"/>
<keyword evidence="2" id="KW-1185">Reference proteome</keyword>
<evidence type="ECO:0000313" key="2">
    <source>
        <dbReference type="Proteomes" id="UP000187485"/>
    </source>
</evidence>
<reference evidence="2" key="1">
    <citation type="submission" date="2016-12" db="EMBL/GenBank/DDBJ databases">
        <title>Draft Genome Sequences od Carboxydothermus pertinax and islandicus, Hydrogenogenic Carboxydotrophic Bacteria.</title>
        <authorList>
            <person name="Fukuyama Y."/>
            <person name="Ohmae K."/>
            <person name="Yoneda Y."/>
            <person name="Yoshida T."/>
            <person name="Sako Y."/>
        </authorList>
    </citation>
    <scope>NUCLEOTIDE SEQUENCE [LARGE SCALE GENOMIC DNA]</scope>
    <source>
        <strain evidence="2">Ug1</strain>
    </source>
</reference>
<gene>
    <name evidence="1" type="ORF">cpu_19000</name>
</gene>
<accession>A0A1L8CWV7</accession>
<dbReference type="EMBL" id="BDJK01000048">
    <property type="protein sequence ID" value="GAV23390.1"/>
    <property type="molecule type" value="Genomic_DNA"/>
</dbReference>
<name>A0A1L8CWV7_9THEO</name>
<proteinExistence type="predicted"/>